<gene>
    <name evidence="2" type="ORF">ERJ70_03505</name>
</gene>
<dbReference type="InterPro" id="IPR006059">
    <property type="entry name" value="SBP"/>
</dbReference>
<protein>
    <submittedName>
        <fullName evidence="2">Extracellular solute-binding protein</fullName>
    </submittedName>
</protein>
<sequence length="429" mass="47981">MNRIKKQYLIFVSVIMSLGLILAGCSNSSSEASGDEAVNIKFSWWSNPHRTEITKQAIEMFEEKYPDIDVTMEYYSWDSYWQKLATEAAGGGAPDVMQMDGSRLKEYVSKEQLMDLAETDIDISGIPDNTVELGKVDGKLYGLTTSVNAQLLISNPDILKKAGVSFPEENYTWEDFADLCVKIYEETGVHGTPNEMEQPAFLDYFARTKEENLYAPNGSSVGLSKETLTAWFQYWLDLQEKGGVPSAEDNAAYQHNDHSASPFIEEKTAFNWLFLGTGGEFEKNLGKPIERVLLPEWGNENKPYPLHAAMFWTMSSKTEHPEAAAKLINFLENDPEVAKIFENDRGIPANSENMKLVAENTNDDTVQRQNEFMEKVEEVATPNDLAPINSSSTGDILKNIAHEVTFKKLTPSEAADKFINEVNEALSAG</sequence>
<dbReference type="Gene3D" id="3.40.190.10">
    <property type="entry name" value="Periplasmic binding protein-like II"/>
    <property type="match status" value="2"/>
</dbReference>
<dbReference type="EMBL" id="CP046956">
    <property type="protein sequence ID" value="QTM98441.1"/>
    <property type="molecule type" value="Genomic_DNA"/>
</dbReference>
<dbReference type="InterPro" id="IPR050490">
    <property type="entry name" value="Bact_solute-bd_prot1"/>
</dbReference>
<keyword evidence="3" id="KW-1185">Reference proteome</keyword>
<accession>A0ABX7VUZ5</accession>
<reference evidence="2 3" key="1">
    <citation type="submission" date="2019-12" db="EMBL/GenBank/DDBJ databases">
        <title>The whole genome sequencing of a strain isolated from a Mars analog, Dalangtan Playa.</title>
        <authorList>
            <person name="Huang T."/>
        </authorList>
    </citation>
    <scope>NUCLEOTIDE SEQUENCE [LARGE SCALE GENOMIC DNA]</scope>
    <source>
        <strain evidence="2 3">DP4-553-S</strain>
    </source>
</reference>
<feature type="chain" id="PRO_5045894825" evidence="1">
    <location>
        <begin position="24"/>
        <end position="429"/>
    </location>
</feature>
<evidence type="ECO:0000256" key="1">
    <source>
        <dbReference type="SAM" id="SignalP"/>
    </source>
</evidence>
<dbReference type="Proteomes" id="UP000665043">
    <property type="component" value="Chromosome"/>
</dbReference>
<keyword evidence="1" id="KW-0732">Signal</keyword>
<dbReference type="SUPFAM" id="SSF53850">
    <property type="entry name" value="Periplasmic binding protein-like II"/>
    <property type="match status" value="1"/>
</dbReference>
<proteinExistence type="predicted"/>
<evidence type="ECO:0000313" key="3">
    <source>
        <dbReference type="Proteomes" id="UP000665043"/>
    </source>
</evidence>
<evidence type="ECO:0000313" key="2">
    <source>
        <dbReference type="EMBL" id="QTM98441.1"/>
    </source>
</evidence>
<dbReference type="PROSITE" id="PS51257">
    <property type="entry name" value="PROKAR_LIPOPROTEIN"/>
    <property type="match status" value="1"/>
</dbReference>
<organism evidence="2 3">
    <name type="scientific">Sediminibacillus dalangtanensis</name>
    <dbReference type="NCBI Taxonomy" id="2729421"/>
    <lineage>
        <taxon>Bacteria</taxon>
        <taxon>Bacillati</taxon>
        <taxon>Bacillota</taxon>
        <taxon>Bacilli</taxon>
        <taxon>Bacillales</taxon>
        <taxon>Bacillaceae</taxon>
        <taxon>Sediminibacillus</taxon>
    </lineage>
</organism>
<dbReference type="PANTHER" id="PTHR43649:SF11">
    <property type="entry name" value="ABC TRANSPORTER SUBSTRATE-BINDING PROTEIN YESO-RELATED"/>
    <property type="match status" value="1"/>
</dbReference>
<feature type="signal peptide" evidence="1">
    <location>
        <begin position="1"/>
        <end position="23"/>
    </location>
</feature>
<dbReference type="RefSeq" id="WP_209367191.1">
    <property type="nucleotide sequence ID" value="NZ_CP046956.1"/>
</dbReference>
<dbReference type="Pfam" id="PF13416">
    <property type="entry name" value="SBP_bac_8"/>
    <property type="match status" value="1"/>
</dbReference>
<dbReference type="PANTHER" id="PTHR43649">
    <property type="entry name" value="ARABINOSE-BINDING PROTEIN-RELATED"/>
    <property type="match status" value="1"/>
</dbReference>
<name>A0ABX7VUZ5_9BACI</name>